<feature type="transmembrane region" description="Helical" evidence="5">
    <location>
        <begin position="254"/>
        <end position="271"/>
    </location>
</feature>
<feature type="transmembrane region" description="Helical" evidence="5">
    <location>
        <begin position="112"/>
        <end position="130"/>
    </location>
</feature>
<dbReference type="Pfam" id="PF13515">
    <property type="entry name" value="FUSC_2"/>
    <property type="match status" value="1"/>
</dbReference>
<feature type="transmembrane region" description="Helical" evidence="5">
    <location>
        <begin position="136"/>
        <end position="158"/>
    </location>
</feature>
<gene>
    <name evidence="7" type="ORF">CKF58_01935</name>
</gene>
<evidence type="ECO:0000256" key="2">
    <source>
        <dbReference type="ARBA" id="ARBA00022692"/>
    </source>
</evidence>
<proteinExistence type="predicted"/>
<keyword evidence="4 5" id="KW-0472">Membrane</keyword>
<dbReference type="PROSITE" id="PS51257">
    <property type="entry name" value="PROKAR_LIPOPROTEIN"/>
    <property type="match status" value="1"/>
</dbReference>
<evidence type="ECO:0000256" key="5">
    <source>
        <dbReference type="SAM" id="Phobius"/>
    </source>
</evidence>
<evidence type="ECO:0000256" key="4">
    <source>
        <dbReference type="ARBA" id="ARBA00023136"/>
    </source>
</evidence>
<evidence type="ECO:0000313" key="7">
    <source>
        <dbReference type="EMBL" id="RIY39574.1"/>
    </source>
</evidence>
<dbReference type="AlphaFoldDB" id="A0A3A1YT50"/>
<dbReference type="RefSeq" id="WP_119530308.1">
    <property type="nucleotide sequence ID" value="NZ_JBHSSP010000043.1"/>
</dbReference>
<feature type="transmembrane region" description="Helical" evidence="5">
    <location>
        <begin position="20"/>
        <end position="44"/>
    </location>
</feature>
<feature type="transmembrane region" description="Helical" evidence="5">
    <location>
        <begin position="90"/>
        <end position="107"/>
    </location>
</feature>
<feature type="domain" description="Integral membrane bound transporter" evidence="6">
    <location>
        <begin position="195"/>
        <end position="318"/>
    </location>
</feature>
<evidence type="ECO:0000256" key="1">
    <source>
        <dbReference type="ARBA" id="ARBA00004141"/>
    </source>
</evidence>
<dbReference type="GO" id="GO:0016020">
    <property type="term" value="C:membrane"/>
    <property type="evidence" value="ECO:0007669"/>
    <property type="project" value="UniProtKB-SubCell"/>
</dbReference>
<feature type="transmembrane region" description="Helical" evidence="5">
    <location>
        <begin position="64"/>
        <end position="84"/>
    </location>
</feature>
<feature type="transmembrane region" description="Helical" evidence="5">
    <location>
        <begin position="306"/>
        <end position="324"/>
    </location>
</feature>
<reference evidence="7 8" key="1">
    <citation type="submission" date="2017-08" db="EMBL/GenBank/DDBJ databases">
        <title>Reclassification of Bisgaard taxon 37 and 44.</title>
        <authorList>
            <person name="Christensen H."/>
        </authorList>
    </citation>
    <scope>NUCLEOTIDE SEQUENCE [LARGE SCALE GENOMIC DNA]</scope>
    <source>
        <strain evidence="7 8">111</strain>
    </source>
</reference>
<keyword evidence="2 5" id="KW-0812">Transmembrane</keyword>
<keyword evidence="8" id="KW-1185">Reference proteome</keyword>
<accession>A0A3A1YT50</accession>
<comment type="caution">
    <text evidence="7">The sequence shown here is derived from an EMBL/GenBank/DDBJ whole genome shotgun (WGS) entry which is preliminary data.</text>
</comment>
<evidence type="ECO:0000259" key="6">
    <source>
        <dbReference type="Pfam" id="PF13515"/>
    </source>
</evidence>
<evidence type="ECO:0000313" key="8">
    <source>
        <dbReference type="Proteomes" id="UP000265916"/>
    </source>
</evidence>
<organism evidence="7 8">
    <name type="scientific">Psittacicella hinzii</name>
    <dbReference type="NCBI Taxonomy" id="2028575"/>
    <lineage>
        <taxon>Bacteria</taxon>
        <taxon>Pseudomonadati</taxon>
        <taxon>Pseudomonadota</taxon>
        <taxon>Gammaproteobacteria</taxon>
        <taxon>Pasteurellales</taxon>
        <taxon>Psittacicellaceae</taxon>
        <taxon>Psittacicella</taxon>
    </lineage>
</organism>
<protein>
    <recommendedName>
        <fullName evidence="6">Integral membrane bound transporter domain-containing protein</fullName>
    </recommendedName>
</protein>
<feature type="transmembrane region" description="Helical" evidence="5">
    <location>
        <begin position="277"/>
        <end position="294"/>
    </location>
</feature>
<name>A0A3A1YT50_9GAMM</name>
<feature type="transmembrane region" description="Helical" evidence="5">
    <location>
        <begin position="184"/>
        <end position="202"/>
    </location>
</feature>
<dbReference type="InterPro" id="IPR049453">
    <property type="entry name" value="Memb_transporter_dom"/>
</dbReference>
<dbReference type="OrthoDB" id="128040at2"/>
<dbReference type="EMBL" id="NRJG01000030">
    <property type="protein sequence ID" value="RIY39574.1"/>
    <property type="molecule type" value="Genomic_DNA"/>
</dbReference>
<feature type="transmembrane region" description="Helical" evidence="5">
    <location>
        <begin position="229"/>
        <end position="247"/>
    </location>
</feature>
<comment type="subcellular location">
    <subcellularLocation>
        <location evidence="1">Membrane</location>
        <topology evidence="1">Multi-pass membrane protein</topology>
    </subcellularLocation>
</comment>
<keyword evidence="3 5" id="KW-1133">Transmembrane helix</keyword>
<dbReference type="Proteomes" id="UP000265916">
    <property type="component" value="Unassembled WGS sequence"/>
</dbReference>
<sequence length="328" mass="36268">MNLKNKIIEFVGQVYWREAILLSPALIISACLGIYLGQQILVLLIGAQLSLGFGASRSHRNRRWWVIITSTIFTALAATIGSLIGFNSPLFYLLLTILCASFAYLNWIDNNFWWINMQVVVALLVASYYHQDLNYALLRGGIILLAGSILLVTSYIVAKIIPKVSLALPLTPAVDLPNRVRNSYIYTVVIAVNLSLAIANYLSLSNSYWAAIAALMICKPDFKQTYLQAIKRFFGAVLGCLSADLIVHVSHDHNFILVVVLLINTAIVFSFQKANPLIMTFLATNSIVIIISMYKGNPLAVAEHRVEATFLGGLIGLILTKLLIRTPK</sequence>
<evidence type="ECO:0000256" key="3">
    <source>
        <dbReference type="ARBA" id="ARBA00022989"/>
    </source>
</evidence>